<dbReference type="AlphaFoldDB" id="A0A371EM27"/>
<feature type="compositionally biased region" description="Polar residues" evidence="1">
    <location>
        <begin position="135"/>
        <end position="146"/>
    </location>
</feature>
<dbReference type="PANTHER" id="PTHR32108:SF9">
    <property type="entry name" value="REVERSE TRANSCRIPTASE RNASE H-LIKE DOMAIN-CONTAINING PROTEIN"/>
    <property type="match status" value="1"/>
</dbReference>
<dbReference type="OrthoDB" id="1301754at2759"/>
<evidence type="ECO:0000313" key="2">
    <source>
        <dbReference type="EMBL" id="RDX67111.1"/>
    </source>
</evidence>
<accession>A0A371EM27</accession>
<comment type="caution">
    <text evidence="2">The sequence shown here is derived from an EMBL/GenBank/DDBJ whole genome shotgun (WGS) entry which is preliminary data.</text>
</comment>
<evidence type="ECO:0000256" key="1">
    <source>
        <dbReference type="SAM" id="MobiDB-lite"/>
    </source>
</evidence>
<dbReference type="Proteomes" id="UP000257109">
    <property type="component" value="Unassembled WGS sequence"/>
</dbReference>
<feature type="region of interest" description="Disordered" evidence="1">
    <location>
        <begin position="126"/>
        <end position="150"/>
    </location>
</feature>
<sequence>MLKKEGLQGIHPKVARASRISPTTNNRKGDGHHYDKVVGNVASSFTDLVVVGERIEVSIRHGKFTQSSSIGFAKKPITEKKKGETNVVSVELVFQQGKGNSPSYPTQIHIGGPRPVVAYTNPPSTPYPQTDVGATVSSRPTQQNTRRGPKMLAPIPMTYIELLRLLLKEKLLEIVPLKPLEPLYPRSYHLNARYDYHGRAVGHATKRCWSLKHKAKLEGASRRGREEGETECTADSAGWVEEGSHQSRPGHAEAHLVVYVRGNENPRPKPLIIHYNSASHPRVSFIIQVPTRSAYNNNAYEILDQLHKTPARASLFSLLINSEGHHNLLLKVLNEAYVA</sequence>
<reference evidence="2" key="1">
    <citation type="submission" date="2018-05" db="EMBL/GenBank/DDBJ databases">
        <title>Draft genome of Mucuna pruriens seed.</title>
        <authorList>
            <person name="Nnadi N.E."/>
            <person name="Vos R."/>
            <person name="Hasami M.H."/>
            <person name="Devisetty U.K."/>
            <person name="Aguiy J.C."/>
        </authorList>
    </citation>
    <scope>NUCLEOTIDE SEQUENCE [LARGE SCALE GENOMIC DNA]</scope>
    <source>
        <strain evidence="2">JCA_2017</strain>
    </source>
</reference>
<name>A0A371EM27_MUCPR</name>
<gene>
    <name evidence="2" type="ORF">CR513_54042</name>
</gene>
<evidence type="ECO:0000313" key="3">
    <source>
        <dbReference type="Proteomes" id="UP000257109"/>
    </source>
</evidence>
<dbReference type="EMBL" id="QJKJ01013129">
    <property type="protein sequence ID" value="RDX67111.1"/>
    <property type="molecule type" value="Genomic_DNA"/>
</dbReference>
<proteinExistence type="predicted"/>
<feature type="region of interest" description="Disordered" evidence="1">
    <location>
        <begin position="220"/>
        <end position="247"/>
    </location>
</feature>
<organism evidence="2 3">
    <name type="scientific">Mucuna pruriens</name>
    <name type="common">Velvet bean</name>
    <name type="synonym">Dolichos pruriens</name>
    <dbReference type="NCBI Taxonomy" id="157652"/>
    <lineage>
        <taxon>Eukaryota</taxon>
        <taxon>Viridiplantae</taxon>
        <taxon>Streptophyta</taxon>
        <taxon>Embryophyta</taxon>
        <taxon>Tracheophyta</taxon>
        <taxon>Spermatophyta</taxon>
        <taxon>Magnoliopsida</taxon>
        <taxon>eudicotyledons</taxon>
        <taxon>Gunneridae</taxon>
        <taxon>Pentapetalae</taxon>
        <taxon>rosids</taxon>
        <taxon>fabids</taxon>
        <taxon>Fabales</taxon>
        <taxon>Fabaceae</taxon>
        <taxon>Papilionoideae</taxon>
        <taxon>50 kb inversion clade</taxon>
        <taxon>NPAAA clade</taxon>
        <taxon>indigoferoid/millettioid clade</taxon>
        <taxon>Phaseoleae</taxon>
        <taxon>Mucuna</taxon>
    </lineage>
</organism>
<protein>
    <submittedName>
        <fullName evidence="2">Uncharacterized protein</fullName>
    </submittedName>
</protein>
<dbReference type="PANTHER" id="PTHR32108">
    <property type="entry name" value="DNA-DIRECTED RNA POLYMERASE SUBUNIT ALPHA"/>
    <property type="match status" value="1"/>
</dbReference>
<keyword evidence="3" id="KW-1185">Reference proteome</keyword>
<feature type="non-terminal residue" evidence="2">
    <location>
        <position position="1"/>
    </location>
</feature>